<dbReference type="RefSeq" id="WP_396684244.1">
    <property type="nucleotide sequence ID" value="NZ_JBIRPU010000026.1"/>
</dbReference>
<feature type="compositionally biased region" description="Gly residues" evidence="1">
    <location>
        <begin position="750"/>
        <end position="762"/>
    </location>
</feature>
<dbReference type="Proteomes" id="UP001611075">
    <property type="component" value="Unassembled WGS sequence"/>
</dbReference>
<evidence type="ECO:0000313" key="2">
    <source>
        <dbReference type="EMBL" id="MFI0796270.1"/>
    </source>
</evidence>
<feature type="region of interest" description="Disordered" evidence="1">
    <location>
        <begin position="742"/>
        <end position="769"/>
    </location>
</feature>
<feature type="compositionally biased region" description="Gly residues" evidence="1">
    <location>
        <begin position="961"/>
        <end position="971"/>
    </location>
</feature>
<feature type="region of interest" description="Disordered" evidence="1">
    <location>
        <begin position="1"/>
        <end position="59"/>
    </location>
</feature>
<evidence type="ECO:0000256" key="1">
    <source>
        <dbReference type="SAM" id="MobiDB-lite"/>
    </source>
</evidence>
<evidence type="ECO:0000313" key="3">
    <source>
        <dbReference type="Proteomes" id="UP001611075"/>
    </source>
</evidence>
<feature type="region of interest" description="Disordered" evidence="1">
    <location>
        <begin position="1387"/>
        <end position="1418"/>
    </location>
</feature>
<gene>
    <name evidence="2" type="ORF">ACH4OY_26830</name>
</gene>
<protein>
    <recommendedName>
        <fullName evidence="4">RHS repeat-associated core domain-containing protein</fullName>
    </recommendedName>
</protein>
<feature type="region of interest" description="Disordered" evidence="1">
    <location>
        <begin position="1302"/>
        <end position="1374"/>
    </location>
</feature>
<feature type="region of interest" description="Disordered" evidence="1">
    <location>
        <begin position="943"/>
        <end position="1060"/>
    </location>
</feature>
<feature type="compositionally biased region" description="Basic and acidic residues" evidence="1">
    <location>
        <begin position="14"/>
        <end position="59"/>
    </location>
</feature>
<comment type="caution">
    <text evidence="2">The sequence shown here is derived from an EMBL/GenBank/DDBJ whole genome shotgun (WGS) entry which is preliminary data.</text>
</comment>
<feature type="region of interest" description="Disordered" evidence="1">
    <location>
        <begin position="292"/>
        <end position="327"/>
    </location>
</feature>
<feature type="compositionally biased region" description="Basic and acidic residues" evidence="1">
    <location>
        <begin position="292"/>
        <end position="317"/>
    </location>
</feature>
<reference evidence="2 3" key="1">
    <citation type="submission" date="2024-10" db="EMBL/GenBank/DDBJ databases">
        <title>The Natural Products Discovery Center: Release of the First 8490 Sequenced Strains for Exploring Actinobacteria Biosynthetic Diversity.</title>
        <authorList>
            <person name="Kalkreuter E."/>
            <person name="Kautsar S.A."/>
            <person name="Yang D."/>
            <person name="Bader C.D."/>
            <person name="Teijaro C.N."/>
            <person name="Fluegel L."/>
            <person name="Davis C.M."/>
            <person name="Simpson J.R."/>
            <person name="Lauterbach L."/>
            <person name="Steele A.D."/>
            <person name="Gui C."/>
            <person name="Meng S."/>
            <person name="Li G."/>
            <person name="Viehrig K."/>
            <person name="Ye F."/>
            <person name="Su P."/>
            <person name="Kiefer A.F."/>
            <person name="Nichols A."/>
            <person name="Cepeda A.J."/>
            <person name="Yan W."/>
            <person name="Fan B."/>
            <person name="Jiang Y."/>
            <person name="Adhikari A."/>
            <person name="Zheng C.-J."/>
            <person name="Schuster L."/>
            <person name="Cowan T.M."/>
            <person name="Smanski M.J."/>
            <person name="Chevrette M.G."/>
            <person name="De Carvalho L.P.S."/>
            <person name="Shen B."/>
        </authorList>
    </citation>
    <scope>NUCLEOTIDE SEQUENCE [LARGE SCALE GENOMIC DNA]</scope>
    <source>
        <strain evidence="2 3">NPDC021253</strain>
    </source>
</reference>
<organism evidence="2 3">
    <name type="scientific">Micromonospora rubida</name>
    <dbReference type="NCBI Taxonomy" id="2697657"/>
    <lineage>
        <taxon>Bacteria</taxon>
        <taxon>Bacillati</taxon>
        <taxon>Actinomycetota</taxon>
        <taxon>Actinomycetes</taxon>
        <taxon>Micromonosporales</taxon>
        <taxon>Micromonosporaceae</taxon>
        <taxon>Micromonospora</taxon>
    </lineage>
</organism>
<accession>A0ABW7ST49</accession>
<feature type="compositionally biased region" description="Basic residues" evidence="1">
    <location>
        <begin position="1"/>
        <end position="13"/>
    </location>
</feature>
<evidence type="ECO:0008006" key="4">
    <source>
        <dbReference type="Google" id="ProtNLM"/>
    </source>
</evidence>
<dbReference type="EMBL" id="JBIRPU010000026">
    <property type="protein sequence ID" value="MFI0796270.1"/>
    <property type="molecule type" value="Genomic_DNA"/>
</dbReference>
<name>A0ABW7ST49_9ACTN</name>
<proteinExistence type="predicted"/>
<feature type="compositionally biased region" description="Low complexity" evidence="1">
    <location>
        <begin position="943"/>
        <end position="959"/>
    </location>
</feature>
<sequence>MPDNKPRRRLQRRHFPEGRDPDREGPVWRRDREAYEVRAQKEAKNQAEFQNREQKKTHALGEMKQGMKETGGTALERFRREYAAWRERSGKSYTPEELARAEAKFSKRVEQLWQTKFTNTDRVRGGRFDIFYRRWPTKVDNLAKNFRFDYYADLYQAQARAGKAFDDARMDFERPQPGSGRTAGEFAESKAQYVGLVTRTYRINYQADFTARADGSYQTWKPQADRSFDAWQKQLEKGLPGRFGKEIELDTFMKGRFPERLDQWKQARGLDDGPLPWEGKVAEDFRTEQRLHLTEGPSPHERSSARSEQPGGDRHWQDTAADALPDRFDRAHAAETRRLAAERDMNSFHTLEDGSPFDQALAGLPPEKAALLDKPTIARERAAFLTRSREAYLDARAGENPGDAVPKWLEGRALAEKLAADKLALAIQREQLMADVKQRQVEQDWQLNLSEDALVRVRAAFEQDLQKAYQDVWGDHPGAFAKGPGDENLKSIWSRWEFRTQDLSGRLDVHMLHEDRLHTVLDIAARDFEIVFGPADPPSLAGLGLVTKARYDIPYAERVAIADEFRHQYVSNYHKTFGRPGESVDGWLAHEKMSTNQFERTTEGLSFLRELQDMARLRQHDDGPNTFPLNEGWKMELHEWGVWVRPAEVPSDVAALVRSGHYADKTSTDPDFVVGSPHTEIPPSVLTQGREIFARLPLKQDGYGVTLLSRSHAEPPPAAAHSASDAGRFTEVDSTDLGVTVRTPGMDQAAGGGSPRAGGDSGTGTSRDVLAGDRYEYGSSGRIIRTRNEGLGDTVWEHHGDNFIWHEPWGKSAFHDGVMIRRTTSDGNELTKFDSRGRPTEGVGPDGRRFVLLYERTGDRHGQLHYQDGDVPFELDGRRRLSAGIDAGGRKFTVTYDDQQGVSSRRYEDGSVEKMEAPEVRFDPEVLFAKRPSADVAERLWAQAQAEGPSAPEASASAGVRTGGPSDGGAGSRPDVSVQGHGDLPAVVPEGGPVGGGSRRGQPSPVGTGSGADGAVEVPPVRDGSDVIPPSRLDGPASGAGTGGRSYGRTGAPTLVAERPPPDDVVARMVAARPPADDVVARMVAEPQALGVDSPEVSSAAVRADGALEGEGGAGSRGAMEEFDSSGRIVRTRYEGLGDKEWEYHGADFVWHEPWGKSAIRAGAMVLRTTSDGSVLTTFDNAGRPTAGVAPGGRRFVLSYERDGDHEGRLEYADGVITARLDGRLRLLDGMEADGRTFTVAYDDQLGVSHRLYEDGSAEEMTAPALRFDPEVVFAGRPLTGDAMAELLLARARADGLIAPRAPSSAPFGGNRPAVVPENGPVGGGSRGGQSSSPGTGPGSGAAVEVPPVSDGSVISPSRLDGPAVGADTSGWTGSRDVVAKRPLVDAPRNPLRSPLANVGSPPRPHVPAAAPSGPRVPTAVERAGDEAVRRMLVAVPPPAAVLPPGSGPGHLARPLSVPGPALAPLPRPAPPMPRIGSDYFAGPLDGLAATASGRAVLLHEGRAPTLPAADRPRGSRAGLTVVLDLEGQRLAQVPAALRQLRPEFRSRLTLQFAGRWPSLSPEQAESMANELLGDLHPTAALQVPADELADRPAPTPWVVPVDANGNATFAATAAAFRFHAGNDLQAGDHVSAPRTRTPYGLTPGPWHGTYELTPGWYLDARDSDRLWVGRHLPETVVPRGGGADETVPIVVGEPGELVPDEVLAQLGRIRTATVPTEMVLVGRALTGGQRQQLGQVRAVLPDGWQAHPVPAGWVVAAAGAVAPADPGVAATRASYPGSRVLFVDPAGADAAAVARSVADLVAALPGSLRDRVVVQPVPGAAVPWQAFAELSGMLPTRATGVPALVVPVARLAEAPPASASGFVPMTWGPAGPVRTLPHFADHYRVYGPGATPGEPLPAGLSAGDGDGRFGIELPGLRDWVVDTTYPGMVHIRPGGVALPPPPPIAASTARPDAVRISVSGAPNQSQRAGLFTVLEGLRAGRPLDVNLAGEPDGLRALENAAVRESLPPGFIAHQLPAGHLVVRGTETPAELDGARDVPPVPDVTLIQVGGGVPVGAILGSLPSGVRDRAVLRRSDDPPLPPAWVPLYLRRRQWPAERVEDRGERSRLINNERLTALQTATTRTWVEQAVGRATVAPVVAASSKALRLANLGHQELAEHHLAAVHVESGTDQLTSLLRGAGFALPPPVSLGGGAGASQSQHANAAMLEAIRLFLSDRPDRAYEVILRNRSALVGRQRIDWVRWLGELRDALPDRREGIGTLADHVMTC</sequence>
<keyword evidence="3" id="KW-1185">Reference proteome</keyword>